<dbReference type="InterPro" id="IPR000215">
    <property type="entry name" value="Serpin_fam"/>
</dbReference>
<reference evidence="3 4" key="2">
    <citation type="submission" date="2023-06" db="EMBL/GenBank/DDBJ databases">
        <authorList>
            <person name="Zeman M."/>
            <person name="Kubasova T."/>
            <person name="Jahodarova E."/>
            <person name="Nykrynova M."/>
            <person name="Rychlik I."/>
        </authorList>
    </citation>
    <scope>NUCLEOTIDE SEQUENCE [LARGE SCALE GENOMIC DNA]</scope>
    <source>
        <strain evidence="3 4">154_Feed</strain>
    </source>
</reference>
<evidence type="ECO:0000313" key="4">
    <source>
        <dbReference type="Proteomes" id="UP001529421"/>
    </source>
</evidence>
<evidence type="ECO:0000259" key="2">
    <source>
        <dbReference type="SMART" id="SM00093"/>
    </source>
</evidence>
<evidence type="ECO:0000256" key="1">
    <source>
        <dbReference type="RuleBase" id="RU000411"/>
    </source>
</evidence>
<evidence type="ECO:0000313" key="3">
    <source>
        <dbReference type="EMBL" id="MDM8274468.1"/>
    </source>
</evidence>
<dbReference type="PANTHER" id="PTHR11461:SF211">
    <property type="entry name" value="GH10112P-RELATED"/>
    <property type="match status" value="1"/>
</dbReference>
<dbReference type="Pfam" id="PF00079">
    <property type="entry name" value="Serpin"/>
    <property type="match status" value="1"/>
</dbReference>
<sequence length="451" mass="47368">MGDFDMVRAVDRRRLLLLAAASGTALGGMLLASGCAQQGDDPVMTARELTVSTAGVASPSAADTQLLDDTFRLNVARLSCELFRLCSTTDQAQGTDANTLISPLSLIFALALIQNGAQGSTLEQVAATSGCATEDLNDVLAAYRGSLEDGSEEGSPALHVANSIWLKDSSLEVEDAYLAACSDYLGASAFAAPFDASTVDDVNAWVSSHTADMIPKVIAKIDGSAKAMLVNALAFEGAWMDPIDDALVEDGTFTNEDGTTVAASMMLTNEGLYLEDDVFQGFIRPYADGRFAFVGLLPKEGYALSAAIASLSGEGLLELLAPVFGAAAEVKLPRFALDYEAHVQDVLKSSGMVDAFDPEAADFSGIGVSEDGNLYIGDVLHKTFIEVDEAGTRAAAATVVTMEAGSSGGPEDVSLHEVVLDRPFAYMIVDRSCSMPVFMGAMRMLPAEREE</sequence>
<comment type="caution">
    <text evidence="3">The sequence shown here is derived from an EMBL/GenBank/DDBJ whole genome shotgun (WGS) entry which is preliminary data.</text>
</comment>
<gene>
    <name evidence="3" type="ORF">QUW28_02975</name>
</gene>
<accession>A0ABT7V7K1</accession>
<dbReference type="InterPro" id="IPR042185">
    <property type="entry name" value="Serpin_sf_2"/>
</dbReference>
<dbReference type="SMART" id="SM00093">
    <property type="entry name" value="SERPIN"/>
    <property type="match status" value="1"/>
</dbReference>
<dbReference type="RefSeq" id="WP_289544465.1">
    <property type="nucleotide sequence ID" value="NZ_JAUDDZ010000003.1"/>
</dbReference>
<protein>
    <submittedName>
        <fullName evidence="3">Serpin family protein</fullName>
    </submittedName>
</protein>
<dbReference type="InterPro" id="IPR023796">
    <property type="entry name" value="Serpin_dom"/>
</dbReference>
<keyword evidence="4" id="KW-1185">Reference proteome</keyword>
<dbReference type="CDD" id="cd19589">
    <property type="entry name" value="serpin_tengpin-like"/>
    <property type="match status" value="1"/>
</dbReference>
<dbReference type="Proteomes" id="UP001529421">
    <property type="component" value="Unassembled WGS sequence"/>
</dbReference>
<dbReference type="Gene3D" id="2.30.39.10">
    <property type="entry name" value="Alpha-1-antitrypsin, domain 1"/>
    <property type="match status" value="1"/>
</dbReference>
<dbReference type="PANTHER" id="PTHR11461">
    <property type="entry name" value="SERINE PROTEASE INHIBITOR, SERPIN"/>
    <property type="match status" value="1"/>
</dbReference>
<dbReference type="Gene3D" id="3.30.497.10">
    <property type="entry name" value="Antithrombin, subunit I, domain 2"/>
    <property type="match status" value="1"/>
</dbReference>
<dbReference type="EMBL" id="JAUDDZ010000003">
    <property type="protein sequence ID" value="MDM8274468.1"/>
    <property type="molecule type" value="Genomic_DNA"/>
</dbReference>
<reference evidence="4" key="1">
    <citation type="submission" date="2023-06" db="EMBL/GenBank/DDBJ databases">
        <title>Identification and characterization of horizontal gene transfer across gut microbiota members of farm animals based on homology search.</title>
        <authorList>
            <person name="Zeman M."/>
            <person name="Kubasova T."/>
            <person name="Jahodarova E."/>
            <person name="Nykrynova M."/>
            <person name="Rychlik I."/>
        </authorList>
    </citation>
    <scope>NUCLEOTIDE SEQUENCE [LARGE SCALE GENOMIC DNA]</scope>
    <source>
        <strain evidence="4">154_Feed</strain>
    </source>
</reference>
<feature type="domain" description="Serpin" evidence="2">
    <location>
        <begin position="80"/>
        <end position="445"/>
    </location>
</feature>
<dbReference type="InterPro" id="IPR042178">
    <property type="entry name" value="Serpin_sf_1"/>
</dbReference>
<dbReference type="InterPro" id="IPR036186">
    <property type="entry name" value="Serpin_sf"/>
</dbReference>
<proteinExistence type="inferred from homology"/>
<dbReference type="SUPFAM" id="SSF56574">
    <property type="entry name" value="Serpins"/>
    <property type="match status" value="1"/>
</dbReference>
<organism evidence="3 4">
    <name type="scientific">Enorma phocaeensis</name>
    <dbReference type="NCBI Taxonomy" id="1871019"/>
    <lineage>
        <taxon>Bacteria</taxon>
        <taxon>Bacillati</taxon>
        <taxon>Actinomycetota</taxon>
        <taxon>Coriobacteriia</taxon>
        <taxon>Coriobacteriales</taxon>
        <taxon>Coriobacteriaceae</taxon>
        <taxon>Enorma</taxon>
    </lineage>
</organism>
<name>A0ABT7V7K1_9ACTN</name>
<comment type="similarity">
    <text evidence="1">Belongs to the serpin family.</text>
</comment>